<comment type="caution">
    <text evidence="1">The sequence shown here is derived from an EMBL/GenBank/DDBJ whole genome shotgun (WGS) entry which is preliminary data.</text>
</comment>
<gene>
    <name evidence="1" type="ORF">DY000_02020781</name>
</gene>
<sequence>MAVVRPRADVAEVRPCAGPCRPNGDPQPLIVGDSVIVVPRFLYLTVSTGRALRRFASVVGVVKERDRFVFVLAWPRVLVANWWCGGAALLPPTSNQKP</sequence>
<name>A0ABQ7EL94_BRACR</name>
<reference evidence="1 2" key="1">
    <citation type="journal article" date="2020" name="BMC Genomics">
        <title>Intraspecific diversification of the crop wild relative Brassica cretica Lam. using demographic model selection.</title>
        <authorList>
            <person name="Kioukis A."/>
            <person name="Michalopoulou V.A."/>
            <person name="Briers L."/>
            <person name="Pirintsos S."/>
            <person name="Studholme D.J."/>
            <person name="Pavlidis P."/>
            <person name="Sarris P.F."/>
        </authorList>
    </citation>
    <scope>NUCLEOTIDE SEQUENCE [LARGE SCALE GENOMIC DNA]</scope>
    <source>
        <strain evidence="2">cv. PFS-1207/04</strain>
    </source>
</reference>
<organism evidence="1 2">
    <name type="scientific">Brassica cretica</name>
    <name type="common">Mustard</name>
    <dbReference type="NCBI Taxonomy" id="69181"/>
    <lineage>
        <taxon>Eukaryota</taxon>
        <taxon>Viridiplantae</taxon>
        <taxon>Streptophyta</taxon>
        <taxon>Embryophyta</taxon>
        <taxon>Tracheophyta</taxon>
        <taxon>Spermatophyta</taxon>
        <taxon>Magnoliopsida</taxon>
        <taxon>eudicotyledons</taxon>
        <taxon>Gunneridae</taxon>
        <taxon>Pentapetalae</taxon>
        <taxon>rosids</taxon>
        <taxon>malvids</taxon>
        <taxon>Brassicales</taxon>
        <taxon>Brassicaceae</taxon>
        <taxon>Brassiceae</taxon>
        <taxon>Brassica</taxon>
    </lineage>
</organism>
<dbReference type="Proteomes" id="UP000266723">
    <property type="component" value="Unassembled WGS sequence"/>
</dbReference>
<dbReference type="EMBL" id="QGKV02000299">
    <property type="protein sequence ID" value="KAF3597732.1"/>
    <property type="molecule type" value="Genomic_DNA"/>
</dbReference>
<evidence type="ECO:0000313" key="1">
    <source>
        <dbReference type="EMBL" id="KAF3597732.1"/>
    </source>
</evidence>
<proteinExistence type="predicted"/>
<evidence type="ECO:0000313" key="2">
    <source>
        <dbReference type="Proteomes" id="UP000266723"/>
    </source>
</evidence>
<accession>A0ABQ7EL94</accession>
<protein>
    <submittedName>
        <fullName evidence="1">Uncharacterized protein</fullName>
    </submittedName>
</protein>
<keyword evidence="2" id="KW-1185">Reference proteome</keyword>